<dbReference type="PANTHER" id="PTHR30419:SF2">
    <property type="entry name" value="LYSR FAMILY TRANSCRIPTIONAL REGULATOR"/>
    <property type="match status" value="1"/>
</dbReference>
<organism evidence="6 7">
    <name type="scientific">Marinomonas ushuaiensis DSM 15871</name>
    <dbReference type="NCBI Taxonomy" id="1122207"/>
    <lineage>
        <taxon>Bacteria</taxon>
        <taxon>Pseudomonadati</taxon>
        <taxon>Pseudomonadota</taxon>
        <taxon>Gammaproteobacteria</taxon>
        <taxon>Oceanospirillales</taxon>
        <taxon>Oceanospirillaceae</taxon>
        <taxon>Marinomonas</taxon>
    </lineage>
</organism>
<dbReference type="GO" id="GO:0003700">
    <property type="term" value="F:DNA-binding transcription factor activity"/>
    <property type="evidence" value="ECO:0007669"/>
    <property type="project" value="InterPro"/>
</dbReference>
<name>X7E6C8_9GAMM</name>
<dbReference type="Gene3D" id="3.40.190.290">
    <property type="match status" value="1"/>
</dbReference>
<evidence type="ECO:0000313" key="7">
    <source>
        <dbReference type="Proteomes" id="UP000054058"/>
    </source>
</evidence>
<dbReference type="GO" id="GO:0003677">
    <property type="term" value="F:DNA binding"/>
    <property type="evidence" value="ECO:0007669"/>
    <property type="project" value="UniProtKB-KW"/>
</dbReference>
<evidence type="ECO:0000256" key="3">
    <source>
        <dbReference type="ARBA" id="ARBA00023125"/>
    </source>
</evidence>
<dbReference type="InterPro" id="IPR050950">
    <property type="entry name" value="HTH-type_LysR_regulators"/>
</dbReference>
<comment type="similarity">
    <text evidence="1">Belongs to the LysR transcriptional regulatory family.</text>
</comment>
<sequence length="314" mass="34993">MKPRRRYHAPSIYYFDAVYRLGSIREAARSLDIASSAVSRQIQKLEYDLGVQLFERLPKGIVLTAAGESFAQHVRLVLQDSERVYSELEALQGLQRGHIEILSVEGPTVELLPNLLEDFKQRYPNVSIGIRIAGSNSIPNDIIEGKADIGIVFDLERHPDLYQVKMGTFHFGAVVTPDHPLASKAQVTYEDCLPFPLILSKSDLSMYQKLASLKGKLPTSCSIIESSSVALSRNLALKGMGIAFQTKIGIESDIEQCRLVHIPIINRVQLISELGLYVRAKRTLPVAVDFLVREMANEIERLSLKHNDANLASV</sequence>
<dbReference type="PATRIC" id="fig|1122207.3.peg.1038"/>
<dbReference type="OrthoDB" id="8437302at2"/>
<dbReference type="Pfam" id="PF00126">
    <property type="entry name" value="HTH_1"/>
    <property type="match status" value="1"/>
</dbReference>
<dbReference type="EMBL" id="JAMB01000003">
    <property type="protein sequence ID" value="ETX11502.1"/>
    <property type="molecule type" value="Genomic_DNA"/>
</dbReference>
<keyword evidence="7" id="KW-1185">Reference proteome</keyword>
<keyword evidence="4" id="KW-0804">Transcription</keyword>
<dbReference type="Pfam" id="PF03466">
    <property type="entry name" value="LysR_substrate"/>
    <property type="match status" value="1"/>
</dbReference>
<dbReference type="InterPro" id="IPR000847">
    <property type="entry name" value="LysR_HTH_N"/>
</dbReference>
<evidence type="ECO:0000256" key="2">
    <source>
        <dbReference type="ARBA" id="ARBA00023015"/>
    </source>
</evidence>
<dbReference type="STRING" id="1122207.MUS1_09465"/>
<dbReference type="InterPro" id="IPR005119">
    <property type="entry name" value="LysR_subst-bd"/>
</dbReference>
<reference evidence="6 7" key="1">
    <citation type="submission" date="2014-01" db="EMBL/GenBank/DDBJ databases">
        <title>Marinomonas ushuaiensis DSM 15871 Genome Sequencing.</title>
        <authorList>
            <person name="Lai Q."/>
            <person name="Shao Z.S."/>
        </authorList>
    </citation>
    <scope>NUCLEOTIDE SEQUENCE [LARGE SCALE GENOMIC DNA]</scope>
    <source>
        <strain evidence="6 7">DSM 15871</strain>
    </source>
</reference>
<protein>
    <submittedName>
        <fullName evidence="6">LysR family transcriptional regulator</fullName>
    </submittedName>
</protein>
<dbReference type="PRINTS" id="PR00039">
    <property type="entry name" value="HTHLYSR"/>
</dbReference>
<dbReference type="SUPFAM" id="SSF46785">
    <property type="entry name" value="Winged helix' DNA-binding domain"/>
    <property type="match status" value="1"/>
</dbReference>
<evidence type="ECO:0000256" key="1">
    <source>
        <dbReference type="ARBA" id="ARBA00009437"/>
    </source>
</evidence>
<gene>
    <name evidence="6" type="ORF">MUS1_09465</name>
</gene>
<proteinExistence type="inferred from homology"/>
<dbReference type="PROSITE" id="PS50931">
    <property type="entry name" value="HTH_LYSR"/>
    <property type="match status" value="1"/>
</dbReference>
<evidence type="ECO:0000256" key="4">
    <source>
        <dbReference type="ARBA" id="ARBA00023163"/>
    </source>
</evidence>
<evidence type="ECO:0000313" key="6">
    <source>
        <dbReference type="EMBL" id="ETX11502.1"/>
    </source>
</evidence>
<feature type="domain" description="HTH lysR-type" evidence="5">
    <location>
        <begin position="1"/>
        <end position="64"/>
    </location>
</feature>
<dbReference type="InterPro" id="IPR036388">
    <property type="entry name" value="WH-like_DNA-bd_sf"/>
</dbReference>
<dbReference type="AlphaFoldDB" id="X7E6C8"/>
<keyword evidence="3" id="KW-0238">DNA-binding</keyword>
<keyword evidence="2" id="KW-0805">Transcription regulation</keyword>
<dbReference type="RefSeq" id="WP_036159843.1">
    <property type="nucleotide sequence ID" value="NZ_JAMB01000003.1"/>
</dbReference>
<accession>X7E6C8</accession>
<dbReference type="PANTHER" id="PTHR30419">
    <property type="entry name" value="HTH-TYPE TRANSCRIPTIONAL REGULATOR YBHD"/>
    <property type="match status" value="1"/>
</dbReference>
<dbReference type="Gene3D" id="1.10.10.10">
    <property type="entry name" value="Winged helix-like DNA-binding domain superfamily/Winged helix DNA-binding domain"/>
    <property type="match status" value="1"/>
</dbReference>
<evidence type="ECO:0000259" key="5">
    <source>
        <dbReference type="PROSITE" id="PS50931"/>
    </source>
</evidence>
<dbReference type="GO" id="GO:0005829">
    <property type="term" value="C:cytosol"/>
    <property type="evidence" value="ECO:0007669"/>
    <property type="project" value="TreeGrafter"/>
</dbReference>
<dbReference type="SUPFAM" id="SSF53850">
    <property type="entry name" value="Periplasmic binding protein-like II"/>
    <property type="match status" value="1"/>
</dbReference>
<dbReference type="Proteomes" id="UP000054058">
    <property type="component" value="Unassembled WGS sequence"/>
</dbReference>
<dbReference type="InterPro" id="IPR036390">
    <property type="entry name" value="WH_DNA-bd_sf"/>
</dbReference>
<comment type="caution">
    <text evidence="6">The sequence shown here is derived from an EMBL/GenBank/DDBJ whole genome shotgun (WGS) entry which is preliminary data.</text>
</comment>
<dbReference type="eggNOG" id="COG0583">
    <property type="taxonomic scope" value="Bacteria"/>
</dbReference>
<dbReference type="FunFam" id="1.10.10.10:FF:000001">
    <property type="entry name" value="LysR family transcriptional regulator"/>
    <property type="match status" value="1"/>
</dbReference>